<dbReference type="GO" id="GO:0005737">
    <property type="term" value="C:cytoplasm"/>
    <property type="evidence" value="ECO:0007669"/>
    <property type="project" value="TreeGrafter"/>
</dbReference>
<feature type="coiled-coil region" evidence="1">
    <location>
        <begin position="164"/>
        <end position="263"/>
    </location>
</feature>
<evidence type="ECO:0000256" key="1">
    <source>
        <dbReference type="SAM" id="Coils"/>
    </source>
</evidence>
<dbReference type="OMA" id="NTQDIAH"/>
<dbReference type="InterPro" id="IPR037386">
    <property type="entry name" value="CCDC40"/>
</dbReference>
<name>U6L4G5_EIMTE</name>
<keyword evidence="1" id="KW-0175">Coiled coil</keyword>
<dbReference type="VEuPathDB" id="ToxoDB:ETH2_0203900"/>
<proteinExistence type="predicted"/>
<gene>
    <name evidence="3" type="ORF">ETH_00012805</name>
</gene>
<accession>U6L4G5</accession>
<dbReference type="RefSeq" id="XP_013234847.1">
    <property type="nucleotide sequence ID" value="XM_013379393.1"/>
</dbReference>
<protein>
    <submittedName>
        <fullName evidence="3">M protein, putative</fullName>
    </submittedName>
</protein>
<dbReference type="EMBL" id="HG676523">
    <property type="protein sequence ID" value="CDJ44098.1"/>
    <property type="molecule type" value="Genomic_DNA"/>
</dbReference>
<dbReference type="OrthoDB" id="330828at2759"/>
<dbReference type="Proteomes" id="UP000030747">
    <property type="component" value="Unassembled WGS sequence"/>
</dbReference>
<keyword evidence="4" id="KW-1185">Reference proteome</keyword>
<dbReference type="PANTHER" id="PTHR16275">
    <property type="entry name" value="COILED-COIL DOMAIN-CONTAINING PROTEIN 40"/>
    <property type="match status" value="1"/>
</dbReference>
<feature type="compositionally biased region" description="Low complexity" evidence="2">
    <location>
        <begin position="77"/>
        <end position="91"/>
    </location>
</feature>
<organism evidence="3 4">
    <name type="scientific">Eimeria tenella</name>
    <name type="common">Coccidian parasite</name>
    <dbReference type="NCBI Taxonomy" id="5802"/>
    <lineage>
        <taxon>Eukaryota</taxon>
        <taxon>Sar</taxon>
        <taxon>Alveolata</taxon>
        <taxon>Apicomplexa</taxon>
        <taxon>Conoidasida</taxon>
        <taxon>Coccidia</taxon>
        <taxon>Eucoccidiorida</taxon>
        <taxon>Eimeriorina</taxon>
        <taxon>Eimeriidae</taxon>
        <taxon>Eimeria</taxon>
    </lineage>
</organism>
<dbReference type="GeneID" id="25251728"/>
<dbReference type="PANTHER" id="PTHR16275:SF8">
    <property type="entry name" value="COILED-COIL DOMAIN-CONTAINING PROTEIN 40"/>
    <property type="match status" value="1"/>
</dbReference>
<evidence type="ECO:0000256" key="2">
    <source>
        <dbReference type="SAM" id="MobiDB-lite"/>
    </source>
</evidence>
<evidence type="ECO:0000313" key="3">
    <source>
        <dbReference type="EMBL" id="CDJ44098.1"/>
    </source>
</evidence>
<reference evidence="3" key="1">
    <citation type="submission" date="2013-10" db="EMBL/GenBank/DDBJ databases">
        <title>Genomic analysis of the causative agents of coccidiosis in chickens.</title>
        <authorList>
            <person name="Reid A.J."/>
            <person name="Blake D."/>
            <person name="Billington K."/>
            <person name="Browne H."/>
            <person name="Dunn M."/>
            <person name="Hung S."/>
            <person name="Kawahara F."/>
            <person name="Miranda-Saavedra D."/>
            <person name="Mourier T."/>
            <person name="Nagra H."/>
            <person name="Otto T.D."/>
            <person name="Rawlings N."/>
            <person name="Sanchez A."/>
            <person name="Sanders M."/>
            <person name="Subramaniam C."/>
            <person name="Tay Y."/>
            <person name="Dear P."/>
            <person name="Doerig C."/>
            <person name="Gruber A."/>
            <person name="Parkinson J."/>
            <person name="Shirley M."/>
            <person name="Wan K.L."/>
            <person name="Berriman M."/>
            <person name="Tomley F."/>
            <person name="Pain A."/>
        </authorList>
    </citation>
    <scope>NUCLEOTIDE SEQUENCE [LARGE SCALE GENOMIC DNA]</scope>
    <source>
        <strain evidence="3">Houghton</strain>
    </source>
</reference>
<feature type="coiled-coil region" evidence="1">
    <location>
        <begin position="304"/>
        <end position="510"/>
    </location>
</feature>
<feature type="non-terminal residue" evidence="3">
    <location>
        <position position="1"/>
    </location>
</feature>
<dbReference type="VEuPathDB" id="ToxoDB:ETH_00012805"/>
<evidence type="ECO:0000313" key="4">
    <source>
        <dbReference type="Proteomes" id="UP000030747"/>
    </source>
</evidence>
<sequence>LPPDHPLLRGAQAALKQQQQQQLQQLQHALQQQKVEQQKVDRQHEETGKQLYEEQQKLKRLKARISQVAEEEKTVKQQPPQQHQQQLQQQAPSSAAAAASVATAAAATFALVALVAAAVAAAAATTIDAAAITAAAAAAAAAAGEIEEIAAGKKQLRIQLGSCMQGLERRAAAEIKIKKEIENQNNKLQNATMDTREVEETKQLLSECKKKEEELIKIEFDAAQLQLERVGLQAAAAAAAAEASAVEADIAEKENLLDQFKAEIRKGHIRISRKEMLVDQLNREYDAKRSAHGDESSGLLDGTIRQLRNKLTQNTQDIAHLQQAWVQKQTDLLNLQTKISEKKEEVAAKKDEILIRQQRSQRVAAAVSSSKKELAKLQGELRAQQQLAERVQRQLAAFKQQQQQQQQEANAAAEENRLKLQQKLAAKEALLQSIKKTEAERERSLEETLNLEREIALWEEKIKLEKEMQQAVDPNLGQVEESVATLKREIKEAEEKTKETEEKMETEKVRLLFEKGCLVQIQRLVKDLSTLTDEEIQTNLKPSIELALHKVQSEAASVASAIEETEQVCKP</sequence>
<feature type="region of interest" description="Disordered" evidence="2">
    <location>
        <begin position="70"/>
        <end position="91"/>
    </location>
</feature>
<reference evidence="3" key="2">
    <citation type="submission" date="2013-10" db="EMBL/GenBank/DDBJ databases">
        <authorList>
            <person name="Aslett M."/>
        </authorList>
    </citation>
    <scope>NUCLEOTIDE SEQUENCE [LARGE SCALE GENOMIC DNA]</scope>
    <source>
        <strain evidence="3">Houghton</strain>
    </source>
</reference>
<dbReference type="GO" id="GO:0035082">
    <property type="term" value="P:axoneme assembly"/>
    <property type="evidence" value="ECO:0007669"/>
    <property type="project" value="InterPro"/>
</dbReference>
<dbReference type="AlphaFoldDB" id="U6L4G5"/>